<keyword evidence="5" id="KW-1185">Reference proteome</keyword>
<feature type="region of interest" description="Disordered" evidence="2">
    <location>
        <begin position="273"/>
        <end position="302"/>
    </location>
</feature>
<dbReference type="PANTHER" id="PTHR43308">
    <property type="entry name" value="OUTER MEMBRANE PROTEIN ALPHA-RELATED"/>
    <property type="match status" value="1"/>
</dbReference>
<evidence type="ECO:0000313" key="4">
    <source>
        <dbReference type="EMBL" id="QMV42255.1"/>
    </source>
</evidence>
<sequence>MDLEENATYYVQVTPGTIYDFSGNAYAGFSDTTTWDFTTMDERPVINYLGPTYSGVSANADLYIEFNEPVQLGNGRIVIWRSSDDSIAQTIEIANGTITGATAQIFSGSVTIDPDLDLAEQSEYYVTMTSGTFTDLNGSISYGIATTYDWRFTTGDFTAPGLVRVSPEGSDASISGNLAITFDENVQLINGYIHLYKQGKASPVLSVGIVDGAAVSGQYDVWTSGTSIVIDPYVDLEENATYYVQVTPGTIYDFSGNAYAGFSDMTTWDFTTMKSSQNNQPSSGNSTTSTLIPEDDQSKPKPTIPTFEFGNSAIIVAPYVNSGDTKTSIEVGDQITANSLIYYYDEHYQTWIAVPTKRSGNLLTGEAPKGKWIAVLDNKGIYQPGDTLLSWANPEILKLISLGVIQGDEARLFNPKDATNRYQIAVVIAKALNLDITGVDTSVMNQSEMYKDVPAWAKPYVAAVIQNNLMTGSNLGFEGTDNLSRAQMATVIGRILDLYDHKQGQAKAYRDQNDIPKWAVDGVQKSFDAGIIQGYPDGKFKPDEKVTRDQMAAIISRLMDYLIKQI</sequence>
<evidence type="ECO:0000259" key="3">
    <source>
        <dbReference type="PROSITE" id="PS51272"/>
    </source>
</evidence>
<accession>A0A7G5BZ71</accession>
<evidence type="ECO:0000256" key="2">
    <source>
        <dbReference type="SAM" id="MobiDB-lite"/>
    </source>
</evidence>
<dbReference type="AlphaFoldDB" id="A0A7G5BZ71"/>
<evidence type="ECO:0000313" key="5">
    <source>
        <dbReference type="Proteomes" id="UP000515679"/>
    </source>
</evidence>
<proteinExistence type="predicted"/>
<dbReference type="EMBL" id="CP041969">
    <property type="protein sequence ID" value="QMV42255.1"/>
    <property type="molecule type" value="Genomic_DNA"/>
</dbReference>
<feature type="domain" description="SLH" evidence="3">
    <location>
        <begin position="379"/>
        <end position="442"/>
    </location>
</feature>
<dbReference type="Pfam" id="PF13205">
    <property type="entry name" value="Big_5"/>
    <property type="match status" value="2"/>
</dbReference>
<gene>
    <name evidence="4" type="ORF">FPL14_14410</name>
</gene>
<reference evidence="4 5" key="1">
    <citation type="submission" date="2019-07" db="EMBL/GenBank/DDBJ databases">
        <authorList>
            <person name="Kim J.K."/>
            <person name="Cheong H.-M."/>
            <person name="Choi Y."/>
            <person name="Hwang K.J."/>
            <person name="Lee S."/>
            <person name="Choi C."/>
        </authorList>
    </citation>
    <scope>NUCLEOTIDE SEQUENCE [LARGE SCALE GENOMIC DNA]</scope>
    <source>
        <strain evidence="4 5">KS 22</strain>
    </source>
</reference>
<feature type="domain" description="SLH" evidence="3">
    <location>
        <begin position="506"/>
        <end position="566"/>
    </location>
</feature>
<feature type="compositionally biased region" description="Low complexity" evidence="2">
    <location>
        <begin position="275"/>
        <end position="290"/>
    </location>
</feature>
<dbReference type="Proteomes" id="UP000515679">
    <property type="component" value="Chromosome"/>
</dbReference>
<name>A0A7G5BZ71_9BACL</name>
<dbReference type="PROSITE" id="PS51272">
    <property type="entry name" value="SLH"/>
    <property type="match status" value="3"/>
</dbReference>
<protein>
    <recommendedName>
        <fullName evidence="3">SLH domain-containing protein</fullName>
    </recommendedName>
</protein>
<dbReference type="KEGG" id="cchl:FPL14_14410"/>
<organism evidence="4 5">
    <name type="scientific">Cohnella cholangitidis</name>
    <dbReference type="NCBI Taxonomy" id="2598458"/>
    <lineage>
        <taxon>Bacteria</taxon>
        <taxon>Bacillati</taxon>
        <taxon>Bacillota</taxon>
        <taxon>Bacilli</taxon>
        <taxon>Bacillales</taxon>
        <taxon>Paenibacillaceae</taxon>
        <taxon>Cohnella</taxon>
    </lineage>
</organism>
<dbReference type="Pfam" id="PF00395">
    <property type="entry name" value="SLH"/>
    <property type="match status" value="3"/>
</dbReference>
<feature type="domain" description="SLH" evidence="3">
    <location>
        <begin position="444"/>
        <end position="505"/>
    </location>
</feature>
<dbReference type="InterPro" id="IPR051465">
    <property type="entry name" value="Cell_Envelope_Struct_Comp"/>
</dbReference>
<keyword evidence="1" id="KW-0732">Signal</keyword>
<dbReference type="InterPro" id="IPR001119">
    <property type="entry name" value="SLH_dom"/>
</dbReference>
<dbReference type="InterPro" id="IPR032812">
    <property type="entry name" value="SbsA_Ig"/>
</dbReference>
<evidence type="ECO:0000256" key="1">
    <source>
        <dbReference type="ARBA" id="ARBA00022729"/>
    </source>
</evidence>